<dbReference type="EMBL" id="JAGVRK010000001">
    <property type="protein sequence ID" value="MBS2968760.1"/>
    <property type="molecule type" value="Genomic_DNA"/>
</dbReference>
<dbReference type="RefSeq" id="WP_211557820.1">
    <property type="nucleotide sequence ID" value="NZ_JAGVRK010000001.1"/>
</dbReference>
<name>A0ABS5LDE2_9BACI</name>
<reference evidence="3 4" key="1">
    <citation type="submission" date="2021-04" db="EMBL/GenBank/DDBJ databases">
        <title>Metabacillus sp. strain KIGAM252 whole genome sequence.</title>
        <authorList>
            <person name="Seo M.-J."/>
            <person name="Cho E.-S."/>
            <person name="Hwang C.Y."/>
            <person name="Yoon D.J."/>
        </authorList>
    </citation>
    <scope>NUCLEOTIDE SEQUENCE [LARGE SCALE GENOMIC DNA]</scope>
    <source>
        <strain evidence="3 4">KIGAM252</strain>
    </source>
</reference>
<proteinExistence type="predicted"/>
<organism evidence="3 4">
    <name type="scientific">Metabacillus flavus</name>
    <dbReference type="NCBI Taxonomy" id="2823519"/>
    <lineage>
        <taxon>Bacteria</taxon>
        <taxon>Bacillati</taxon>
        <taxon>Bacillota</taxon>
        <taxon>Bacilli</taxon>
        <taxon>Bacillales</taxon>
        <taxon>Bacillaceae</taxon>
        <taxon>Metabacillus</taxon>
    </lineage>
</organism>
<dbReference type="Pfam" id="PF18058">
    <property type="entry name" value="SbsC_C"/>
    <property type="match status" value="1"/>
</dbReference>
<sequence>MKKIIQYFLAATLLIAALSLLSTTPLASAITQYSSASAQGEKLKKATEHFNSLIAAGDVNLINASYDSFTKQLKQTETAIGRVPGKVNRSNLNGQYIRPAKIAKERTIYEISQFRLMKMIEGRFTQASLENAGPDLAKLSRLEERSRAIKAAGNYQLLSVKITQTLIEKRIQLENDYSKLKRTFNANDPAFLFPKLTELKTNWAVLSEAEKKEFIRKDPWTLAGNTKYLGYLPKHLGFLYHLTGEQDYKKMVQDMLPLFERYYFKKGRFQSPEYQNTGWWYRDQFARDGRGLLEAYQYTQLPEVLRFVDSQAEKWIQQVPRGRNLGFTVFPYGISDKGETGPLEINPNQNLQVASLFSELYWEPKSRFYHSPLAKDIVLNEVGAVLALQKKNGSLPLTQNLPLVEDTNYGGYSGNMLYQLAQVWGNKKWMKADVEIGKWLFNEYTMDHPWNTPADAPNYAIDRIGSFNLISRVQPFYAAGIPYEKVQAWIQFSETRFPNEKLYLLERWYISQSVPRDYLDKNITRKNQLPPKLYTEAADRTVSARIIAEEITDVKITVVRTDDSSVPFSYSEKEDLKREIPLKAGKYRVNFDVHEANGSISQASKEIVLPADNSVNLDVMLFDRNHRFYEKVTN</sequence>
<protein>
    <recommendedName>
        <fullName evidence="2">SbsC C-terminal domain-containing protein</fullName>
    </recommendedName>
</protein>
<evidence type="ECO:0000259" key="2">
    <source>
        <dbReference type="Pfam" id="PF18058"/>
    </source>
</evidence>
<accession>A0ABS5LDE2</accession>
<gene>
    <name evidence="3" type="ORF">J9317_08320</name>
</gene>
<evidence type="ECO:0000313" key="4">
    <source>
        <dbReference type="Proteomes" id="UP000682403"/>
    </source>
</evidence>
<dbReference type="Proteomes" id="UP000682403">
    <property type="component" value="Unassembled WGS sequence"/>
</dbReference>
<comment type="caution">
    <text evidence="3">The sequence shown here is derived from an EMBL/GenBank/DDBJ whole genome shotgun (WGS) entry which is preliminary data.</text>
</comment>
<evidence type="ECO:0000256" key="1">
    <source>
        <dbReference type="SAM" id="SignalP"/>
    </source>
</evidence>
<feature type="domain" description="SbsC C-terminal" evidence="2">
    <location>
        <begin position="32"/>
        <end position="101"/>
    </location>
</feature>
<keyword evidence="1" id="KW-0732">Signal</keyword>
<evidence type="ECO:0000313" key="3">
    <source>
        <dbReference type="EMBL" id="MBS2968760.1"/>
    </source>
</evidence>
<feature type="signal peptide" evidence="1">
    <location>
        <begin position="1"/>
        <end position="29"/>
    </location>
</feature>
<dbReference type="InterPro" id="IPR041378">
    <property type="entry name" value="S-layer_SbsC_C"/>
</dbReference>
<feature type="chain" id="PRO_5046503752" description="SbsC C-terminal domain-containing protein" evidence="1">
    <location>
        <begin position="30"/>
        <end position="634"/>
    </location>
</feature>
<keyword evidence="4" id="KW-1185">Reference proteome</keyword>
<dbReference type="Gene3D" id="1.20.58.780">
    <property type="match status" value="1"/>
</dbReference>